<keyword evidence="6 8" id="KW-0496">Mitochondrion</keyword>
<dbReference type="GO" id="GO:0000422">
    <property type="term" value="P:autophagy of mitochondrion"/>
    <property type="evidence" value="ECO:0007669"/>
    <property type="project" value="TreeGrafter"/>
</dbReference>
<dbReference type="GO" id="GO:0005778">
    <property type="term" value="C:peroxisomal membrane"/>
    <property type="evidence" value="ECO:0007669"/>
    <property type="project" value="TreeGrafter"/>
</dbReference>
<sequence length="152" mass="16958">MAYEGVTEILNSYITSDDLKIATNRYNAAVSSNNCNASMRFEYALALTRSRYSVDQLRAIQLLEDLCVSGDNEAFRDYLYYLTIANIKLQNYDRALACIKKFLSVEPENRQAKDLKDYIDSKLFRDGMKGLAIVGGVAVALGTAVAIAFSKK</sequence>
<dbReference type="InterPro" id="IPR028061">
    <property type="entry name" value="Fis1_TPR_C"/>
</dbReference>
<dbReference type="OMA" id="QFNYAWG"/>
<dbReference type="GO" id="GO:0016559">
    <property type="term" value="P:peroxisome fission"/>
    <property type="evidence" value="ECO:0007669"/>
    <property type="project" value="TreeGrafter"/>
</dbReference>
<keyword evidence="5 9" id="KW-1133">Transmembrane helix</keyword>
<evidence type="ECO:0000256" key="2">
    <source>
        <dbReference type="ARBA" id="ARBA00008937"/>
    </source>
</evidence>
<gene>
    <name evidence="10" type="ORF">RDWZM_001624</name>
</gene>
<keyword evidence="4 8" id="KW-1000">Mitochondrion outer membrane</keyword>
<comment type="domain">
    <text evidence="8">The C-terminus is required for mitochondrial localization, while the N-terminus is necessary for mitochondrial fission.</text>
</comment>
<evidence type="ECO:0000256" key="7">
    <source>
        <dbReference type="ARBA" id="ARBA00023136"/>
    </source>
</evidence>
<dbReference type="InterPro" id="IPR028058">
    <property type="entry name" value="Fis1_TPR_N"/>
</dbReference>
<organism evidence="10 11">
    <name type="scientific">Blomia tropicalis</name>
    <name type="common">Mite</name>
    <dbReference type="NCBI Taxonomy" id="40697"/>
    <lineage>
        <taxon>Eukaryota</taxon>
        <taxon>Metazoa</taxon>
        <taxon>Ecdysozoa</taxon>
        <taxon>Arthropoda</taxon>
        <taxon>Chelicerata</taxon>
        <taxon>Arachnida</taxon>
        <taxon>Acari</taxon>
        <taxon>Acariformes</taxon>
        <taxon>Sarcoptiformes</taxon>
        <taxon>Astigmata</taxon>
        <taxon>Glycyphagoidea</taxon>
        <taxon>Echimyopodidae</taxon>
        <taxon>Blomia</taxon>
    </lineage>
</organism>
<evidence type="ECO:0000256" key="9">
    <source>
        <dbReference type="SAM" id="Phobius"/>
    </source>
</evidence>
<dbReference type="Pfam" id="PF14853">
    <property type="entry name" value="Fis1_TPR_C"/>
    <property type="match status" value="1"/>
</dbReference>
<dbReference type="PIRSF" id="PIRSF008835">
    <property type="entry name" value="TPR_repeat_11_Fis1"/>
    <property type="match status" value="1"/>
</dbReference>
<comment type="subcellular location">
    <subcellularLocation>
        <location evidence="1">Mitochondrion outer membrane</location>
        <topology evidence="1">Single-pass membrane protein</topology>
    </subcellularLocation>
</comment>
<evidence type="ECO:0000256" key="5">
    <source>
        <dbReference type="ARBA" id="ARBA00022989"/>
    </source>
</evidence>
<comment type="similarity">
    <text evidence="2 8">Belongs to the FIS1 family.</text>
</comment>
<dbReference type="InterPro" id="IPR016543">
    <property type="entry name" value="Fis1"/>
</dbReference>
<dbReference type="PANTHER" id="PTHR13247:SF0">
    <property type="entry name" value="MITOCHONDRIAL FISSION 1 PROTEIN"/>
    <property type="match status" value="1"/>
</dbReference>
<evidence type="ECO:0000256" key="8">
    <source>
        <dbReference type="PIRNR" id="PIRNR008835"/>
    </source>
</evidence>
<accession>A0A9Q0MCB1</accession>
<proteinExistence type="inferred from homology"/>
<dbReference type="Pfam" id="PF14852">
    <property type="entry name" value="Fis1_TPR_N"/>
    <property type="match status" value="1"/>
</dbReference>
<keyword evidence="7 8" id="KW-0472">Membrane</keyword>
<feature type="transmembrane region" description="Helical" evidence="9">
    <location>
        <begin position="131"/>
        <end position="149"/>
    </location>
</feature>
<evidence type="ECO:0000256" key="1">
    <source>
        <dbReference type="ARBA" id="ARBA00004572"/>
    </source>
</evidence>
<dbReference type="Proteomes" id="UP001142055">
    <property type="component" value="Chromosome 1"/>
</dbReference>
<comment type="caution">
    <text evidence="10">The sequence shown here is derived from an EMBL/GenBank/DDBJ whole genome shotgun (WGS) entry which is preliminary data.</text>
</comment>
<dbReference type="InterPro" id="IPR011990">
    <property type="entry name" value="TPR-like_helical_dom_sf"/>
</dbReference>
<keyword evidence="11" id="KW-1185">Reference proteome</keyword>
<protein>
    <recommendedName>
        <fullName evidence="8">Mitochondrial fission 1 protein</fullName>
    </recommendedName>
</protein>
<dbReference type="GO" id="GO:0005741">
    <property type="term" value="C:mitochondrial outer membrane"/>
    <property type="evidence" value="ECO:0007669"/>
    <property type="project" value="UniProtKB-SubCell"/>
</dbReference>
<evidence type="ECO:0000256" key="6">
    <source>
        <dbReference type="ARBA" id="ARBA00023128"/>
    </source>
</evidence>
<comment type="function">
    <text evidence="8">Involved in the fragmentation of the mitochondrial network and its perinuclear clustering.</text>
</comment>
<keyword evidence="3 9" id="KW-0812">Transmembrane</keyword>
<dbReference type="AlphaFoldDB" id="A0A9Q0MCB1"/>
<dbReference type="SUPFAM" id="SSF48452">
    <property type="entry name" value="TPR-like"/>
    <property type="match status" value="1"/>
</dbReference>
<name>A0A9Q0MCB1_BLOTA</name>
<dbReference type="CDD" id="cd12212">
    <property type="entry name" value="Fis1"/>
    <property type="match status" value="1"/>
</dbReference>
<dbReference type="InterPro" id="IPR033745">
    <property type="entry name" value="Fis1_cytosol"/>
</dbReference>
<dbReference type="Gene3D" id="1.25.40.10">
    <property type="entry name" value="Tetratricopeptide repeat domain"/>
    <property type="match status" value="1"/>
</dbReference>
<evidence type="ECO:0000256" key="4">
    <source>
        <dbReference type="ARBA" id="ARBA00022787"/>
    </source>
</evidence>
<dbReference type="GO" id="GO:0000266">
    <property type="term" value="P:mitochondrial fission"/>
    <property type="evidence" value="ECO:0007669"/>
    <property type="project" value="UniProtKB-UniRule"/>
</dbReference>
<dbReference type="EMBL" id="JAPWDV010000001">
    <property type="protein sequence ID" value="KAJ6223079.1"/>
    <property type="molecule type" value="Genomic_DNA"/>
</dbReference>
<evidence type="ECO:0000313" key="11">
    <source>
        <dbReference type="Proteomes" id="UP001142055"/>
    </source>
</evidence>
<dbReference type="OrthoDB" id="421154at2759"/>
<dbReference type="GO" id="GO:0043653">
    <property type="term" value="P:mitochondrial fragmentation involved in apoptotic process"/>
    <property type="evidence" value="ECO:0007669"/>
    <property type="project" value="TreeGrafter"/>
</dbReference>
<reference evidence="10" key="1">
    <citation type="submission" date="2022-12" db="EMBL/GenBank/DDBJ databases">
        <title>Genome assemblies of Blomia tropicalis.</title>
        <authorList>
            <person name="Cui Y."/>
        </authorList>
    </citation>
    <scope>NUCLEOTIDE SEQUENCE</scope>
    <source>
        <tissue evidence="10">Adult mites</tissue>
    </source>
</reference>
<evidence type="ECO:0000256" key="3">
    <source>
        <dbReference type="ARBA" id="ARBA00022692"/>
    </source>
</evidence>
<evidence type="ECO:0000313" key="10">
    <source>
        <dbReference type="EMBL" id="KAJ6223079.1"/>
    </source>
</evidence>
<dbReference type="PANTHER" id="PTHR13247">
    <property type="entry name" value="TETRATRICOPEPTIDE REPEAT PROTEIN 11 TPR REPEAT PROTEIN 11"/>
    <property type="match status" value="1"/>
</dbReference>